<name>A0ABU2KN95_9ACTN</name>
<sequence>MRHQHGSLRTRFGRPAAGAAVAGLATALVGSAVFGVGAFSRLDDLSDGSTWLWSAVTGEVIRVNANNGRVDLVHSVEGAEDHPVRLAQNNRHLVLHDLEAGSLTSVNLARMEFTGESGIGAAEDNRFVLGRGAAVIIAEERGEVRRVDPETLRPAGEPLRLGGRLVGGQFDAEGVLWVASPSQGTVVGIDTRSDQPEVVESVPVGDPGDDLAITVLDSGALAVNTDAGELSVVTGGSAETVESPVGVDGAEVPARTAGALAAVTVPDTSSVVAVEGLPDDPRVRTFAVHGTRPDAALPFAGDVYVPYSEEGLVRRFSSDGRQRTTLRVPDAGASPLELEVRDDHLFINAPESESALVVDPDGGVRKVSKYDPDPRGDGPGGAGSQGERPGGDSADPYVEGPDDGGYAPEQPDLPDASTPEDLPAPPGRPEGGRGEEARPEEHEDGYEEPPRPRDVPDLPGDVPGGEGGLPGVGDGPPAPPQHGDGGEGPGDDGDDGDDGDEESDGDSNDGGLPDLPDLPGPLDPVPGAPGSEDDEDDEDGEDGEDSEDSEDGEDHEGDEDQGGEDEGGEDDSAEGDDEAPEEGEDGGGNPGGDPEGGENGGGGPGTDDPGDGDDVPDPGPGDTPPPETPDPGGDPDPGTDGPPEGGEPGGSPDDPPDEGTGGADDGTGQPEVPPEDGTDGTAPGGTPGQDDTSGTSPESDAEPVS</sequence>
<comment type="caution">
    <text evidence="2">The sequence shown here is derived from an EMBL/GenBank/DDBJ whole genome shotgun (WGS) entry which is preliminary data.</text>
</comment>
<feature type="compositionally biased region" description="Acidic residues" evidence="1">
    <location>
        <begin position="531"/>
        <end position="585"/>
    </location>
</feature>
<feature type="compositionally biased region" description="Acidic residues" evidence="1">
    <location>
        <begin position="489"/>
        <end position="507"/>
    </location>
</feature>
<feature type="compositionally biased region" description="Gly residues" evidence="1">
    <location>
        <begin position="586"/>
        <end position="605"/>
    </location>
</feature>
<keyword evidence="3" id="KW-1185">Reference proteome</keyword>
<gene>
    <name evidence="2" type="ORF">RM446_01265</name>
</gene>
<proteinExistence type="predicted"/>
<feature type="compositionally biased region" description="Pro residues" evidence="1">
    <location>
        <begin position="617"/>
        <end position="634"/>
    </location>
</feature>
<feature type="region of interest" description="Disordered" evidence="1">
    <location>
        <begin position="357"/>
        <end position="705"/>
    </location>
</feature>
<evidence type="ECO:0000313" key="2">
    <source>
        <dbReference type="EMBL" id="MDT0300740.1"/>
    </source>
</evidence>
<dbReference type="Proteomes" id="UP001183226">
    <property type="component" value="Unassembled WGS sequence"/>
</dbReference>
<organism evidence="2 3">
    <name type="scientific">Streptomonospora wellingtoniae</name>
    <dbReference type="NCBI Taxonomy" id="3075544"/>
    <lineage>
        <taxon>Bacteria</taxon>
        <taxon>Bacillati</taxon>
        <taxon>Actinomycetota</taxon>
        <taxon>Actinomycetes</taxon>
        <taxon>Streptosporangiales</taxon>
        <taxon>Nocardiopsidaceae</taxon>
        <taxon>Streptomonospora</taxon>
    </lineage>
</organism>
<evidence type="ECO:0000256" key="1">
    <source>
        <dbReference type="SAM" id="MobiDB-lite"/>
    </source>
</evidence>
<reference evidence="3" key="1">
    <citation type="submission" date="2023-07" db="EMBL/GenBank/DDBJ databases">
        <title>30 novel species of actinomycetes from the DSMZ collection.</title>
        <authorList>
            <person name="Nouioui I."/>
        </authorList>
    </citation>
    <scope>NUCLEOTIDE SEQUENCE [LARGE SCALE GENOMIC DNA]</scope>
    <source>
        <strain evidence="3">DSM 45055</strain>
    </source>
</reference>
<dbReference type="RefSeq" id="WP_311543164.1">
    <property type="nucleotide sequence ID" value="NZ_JAVREK010000001.1"/>
</dbReference>
<accession>A0ABU2KN95</accession>
<feature type="compositionally biased region" description="Gly residues" evidence="1">
    <location>
        <begin position="462"/>
        <end position="474"/>
    </location>
</feature>
<dbReference type="SUPFAM" id="SSF101898">
    <property type="entry name" value="NHL repeat"/>
    <property type="match status" value="1"/>
</dbReference>
<protein>
    <submittedName>
        <fullName evidence="2">Uncharacterized protein</fullName>
    </submittedName>
</protein>
<evidence type="ECO:0000313" key="3">
    <source>
        <dbReference type="Proteomes" id="UP001183226"/>
    </source>
</evidence>
<dbReference type="EMBL" id="JAVREK010000001">
    <property type="protein sequence ID" value="MDT0300740.1"/>
    <property type="molecule type" value="Genomic_DNA"/>
</dbReference>
<feature type="compositionally biased region" description="Pro residues" evidence="1">
    <location>
        <begin position="516"/>
        <end position="527"/>
    </location>
</feature>
<feature type="compositionally biased region" description="Basic and acidic residues" evidence="1">
    <location>
        <begin position="362"/>
        <end position="376"/>
    </location>
</feature>
<feature type="compositionally biased region" description="Basic and acidic residues" evidence="1">
    <location>
        <begin position="430"/>
        <end position="441"/>
    </location>
</feature>